<geneLocation type="plasmid" evidence="2 3">
    <name>pRAHAQ01</name>
</geneLocation>
<dbReference type="EMBL" id="CP002506">
    <property type="protein sequence ID" value="ADW76572.1"/>
    <property type="molecule type" value="Genomic_DNA"/>
</dbReference>
<dbReference type="Gene3D" id="1.20.5.340">
    <property type="match status" value="1"/>
</dbReference>
<evidence type="ECO:0000313" key="2">
    <source>
        <dbReference type="EMBL" id="ADW76572.1"/>
    </source>
</evidence>
<reference evidence="2 3" key="2">
    <citation type="journal article" date="2012" name="J. Bacteriol.">
        <title>Complete Genome Sequence of Rahnella sp. Strain Y9602, a Gammaproteobacterium Isolate from Metal- and Radionuclide-Contaminated Soil.</title>
        <authorList>
            <person name="Martinez R.J."/>
            <person name="Bruce D."/>
            <person name="Detter C."/>
            <person name="Goodwin L.A."/>
            <person name="Han J."/>
            <person name="Han C.S."/>
            <person name="Held B."/>
            <person name="Land M.L."/>
            <person name="Mikhailova N."/>
            <person name="Nolan M."/>
            <person name="Pennacchio L."/>
            <person name="Pitluck S."/>
            <person name="Tapia R."/>
            <person name="Woyke T."/>
            <person name="Sobecky P.A."/>
        </authorList>
    </citation>
    <scope>NUCLEOTIDE SEQUENCE [LARGE SCALE GENOMIC DNA]</scope>
    <source>
        <strain evidence="2 3">Y9602</strain>
        <plasmid evidence="2">pRAHAQ01</plasmid>
    </source>
</reference>
<dbReference type="Proteomes" id="UP000007257">
    <property type="component" value="Plasmid pRAHAQ01"/>
</dbReference>
<reference evidence="3" key="1">
    <citation type="submission" date="2011-01" db="EMBL/GenBank/DDBJ databases">
        <title>Complete sequence of plasmid1 of Rahnella sp. Y9602.</title>
        <authorList>
            <consortium name="US DOE Joint Genome Institute"/>
            <person name="Lucas S."/>
            <person name="Copeland A."/>
            <person name="Lapidus A."/>
            <person name="Cheng J.-F."/>
            <person name="Goodwin L."/>
            <person name="Pitluck S."/>
            <person name="Lu M."/>
            <person name="Detter J.C."/>
            <person name="Han C."/>
            <person name="Tapia R."/>
            <person name="Land M."/>
            <person name="Hauser L."/>
            <person name="Kyrpides N."/>
            <person name="Ivanova N."/>
            <person name="Ovchinnikova G."/>
            <person name="Pagani I."/>
            <person name="Sobecky P.A."/>
            <person name="Martinez R.J."/>
            <person name="Woyke T."/>
        </authorList>
    </citation>
    <scope>NUCLEOTIDE SEQUENCE [LARGE SCALE GENOMIC DNA]</scope>
    <source>
        <strain evidence="3">Y9602</strain>
        <plasmid evidence="3">pRAHAQ01</plasmid>
    </source>
</reference>
<accession>A0A0H3FH42</accession>
<dbReference type="KEGG" id="rah:Rahaq_4997"/>
<dbReference type="RefSeq" id="WP_013578253.1">
    <property type="nucleotide sequence ID" value="NC_015062.1"/>
</dbReference>
<dbReference type="OrthoDB" id="6445976at2"/>
<keyword evidence="2" id="KW-0614">Plasmid</keyword>
<gene>
    <name evidence="2" type="ordered locus">Rahaq_4997</name>
</gene>
<protein>
    <recommendedName>
        <fullName evidence="4">Bacteriophage protein</fullName>
    </recommendedName>
</protein>
<feature type="region of interest" description="Disordered" evidence="1">
    <location>
        <begin position="100"/>
        <end position="119"/>
    </location>
</feature>
<evidence type="ECO:0008006" key="4">
    <source>
        <dbReference type="Google" id="ProtNLM"/>
    </source>
</evidence>
<proteinExistence type="predicted"/>
<dbReference type="HOGENOM" id="CLU_160023_0_0_6"/>
<name>A0A0H3FH42_RAHSY</name>
<organism evidence="2 3">
    <name type="scientific">Rahnella sp. (strain Y9602)</name>
    <dbReference type="NCBI Taxonomy" id="2703885"/>
    <lineage>
        <taxon>Bacteria</taxon>
        <taxon>Pseudomonadati</taxon>
        <taxon>Pseudomonadota</taxon>
        <taxon>Gammaproteobacteria</taxon>
        <taxon>Enterobacterales</taxon>
        <taxon>Yersiniaceae</taxon>
        <taxon>Rahnella</taxon>
    </lineage>
</organism>
<sequence>MKKIYVLKSFLFNDGSGKPVTFEAGFHDVEDDVAEHWFVKAHISPDGEAPTIETDSRITELEGQLTDRDARIITLEAKLTDRDSRITELEGQLAELTTKVASLSSGDNNGGKPKSADAK</sequence>
<dbReference type="eggNOG" id="ENOG503426I">
    <property type="taxonomic scope" value="Bacteria"/>
</dbReference>
<evidence type="ECO:0000313" key="3">
    <source>
        <dbReference type="Proteomes" id="UP000007257"/>
    </source>
</evidence>
<evidence type="ECO:0000256" key="1">
    <source>
        <dbReference type="SAM" id="MobiDB-lite"/>
    </source>
</evidence>
<dbReference type="AlphaFoldDB" id="A0A0H3FH42"/>